<dbReference type="UniPathway" id="UPA00041">
    <property type="reaction ID" value="UER00436"/>
</dbReference>
<dbReference type="GO" id="GO:0005975">
    <property type="term" value="P:carbohydrate metabolic process"/>
    <property type="evidence" value="ECO:0007669"/>
    <property type="project" value="UniProtKB-UniRule"/>
</dbReference>
<evidence type="ECO:0000259" key="10">
    <source>
        <dbReference type="PROSITE" id="PS51464"/>
    </source>
</evidence>
<evidence type="ECO:0000256" key="8">
    <source>
        <dbReference type="ARBA" id="ARBA00023277"/>
    </source>
</evidence>
<dbReference type="EC" id="5.3.1.28" evidence="9"/>
<evidence type="ECO:0000313" key="12">
    <source>
        <dbReference type="Proteomes" id="UP000294848"/>
    </source>
</evidence>
<dbReference type="GO" id="GO:0097367">
    <property type="term" value="F:carbohydrate derivative binding"/>
    <property type="evidence" value="ECO:0007669"/>
    <property type="project" value="InterPro"/>
</dbReference>
<dbReference type="InterPro" id="IPR001347">
    <property type="entry name" value="SIS_dom"/>
</dbReference>
<dbReference type="Proteomes" id="UP000294848">
    <property type="component" value="Unassembled WGS sequence"/>
</dbReference>
<dbReference type="InterPro" id="IPR046348">
    <property type="entry name" value="SIS_dom_sf"/>
</dbReference>
<evidence type="ECO:0000256" key="5">
    <source>
        <dbReference type="ARBA" id="ARBA00022723"/>
    </source>
</evidence>
<feature type="binding site" evidence="9">
    <location>
        <position position="60"/>
    </location>
    <ligand>
        <name>Zn(2+)</name>
        <dbReference type="ChEBI" id="CHEBI:29105"/>
    </ligand>
</feature>
<name>A0A4R6H6N3_9BACT</name>
<dbReference type="PANTHER" id="PTHR30390">
    <property type="entry name" value="SEDOHEPTULOSE 7-PHOSPHATE ISOMERASE / DNAA INITIATOR-ASSOCIATING FACTOR FOR REPLICATION INITIATION"/>
    <property type="match status" value="1"/>
</dbReference>
<comment type="similarity">
    <text evidence="3 9">Belongs to the SIS family. GmhA subfamily.</text>
</comment>
<feature type="binding site" evidence="9">
    <location>
        <position position="179"/>
    </location>
    <ligand>
        <name>Zn(2+)</name>
        <dbReference type="ChEBI" id="CHEBI:29105"/>
    </ligand>
</feature>
<evidence type="ECO:0000256" key="4">
    <source>
        <dbReference type="ARBA" id="ARBA00022490"/>
    </source>
</evidence>
<feature type="domain" description="SIS" evidence="10">
    <location>
        <begin position="36"/>
        <end position="193"/>
    </location>
</feature>
<gene>
    <name evidence="9" type="primary">gmhA</name>
    <name evidence="11" type="ORF">DET52_10354</name>
</gene>
<dbReference type="RefSeq" id="WP_133464499.1">
    <property type="nucleotide sequence ID" value="NZ_SNWI01000003.1"/>
</dbReference>
<comment type="subcellular location">
    <subcellularLocation>
        <location evidence="2 9">Cytoplasm</location>
    </subcellularLocation>
</comment>
<evidence type="ECO:0000313" key="11">
    <source>
        <dbReference type="EMBL" id="TDO03115.1"/>
    </source>
</evidence>
<keyword evidence="5 9" id="KW-0479">Metal-binding</keyword>
<evidence type="ECO:0000256" key="3">
    <source>
        <dbReference type="ARBA" id="ARBA00009894"/>
    </source>
</evidence>
<dbReference type="Gene3D" id="3.40.50.10490">
    <property type="entry name" value="Glucose-6-phosphate isomerase like protein, domain 1"/>
    <property type="match status" value="1"/>
</dbReference>
<feature type="binding site" evidence="9">
    <location>
        <begin position="119"/>
        <end position="121"/>
    </location>
    <ligand>
        <name>substrate</name>
    </ligand>
</feature>
<dbReference type="GO" id="GO:0008270">
    <property type="term" value="F:zinc ion binding"/>
    <property type="evidence" value="ECO:0007669"/>
    <property type="project" value="UniProtKB-UniRule"/>
</dbReference>
<comment type="function">
    <text evidence="9">Catalyzes the isomerization of sedoheptulose 7-phosphate in D-glycero-D-manno-heptose 7-phosphate.</text>
</comment>
<accession>A0A4R6H6N3</accession>
<comment type="miscellaneous">
    <text evidence="9">The reaction produces a racemic mixture of D-glycero-alpha-D-manno-heptose 7-phosphate and D-glycero-beta-D-manno-heptose 7-phosphate.</text>
</comment>
<dbReference type="CDD" id="cd05006">
    <property type="entry name" value="SIS_GmhA"/>
    <property type="match status" value="1"/>
</dbReference>
<evidence type="ECO:0000256" key="7">
    <source>
        <dbReference type="ARBA" id="ARBA00023235"/>
    </source>
</evidence>
<keyword evidence="4 9" id="KW-0963">Cytoplasm</keyword>
<dbReference type="EMBL" id="SNWI01000003">
    <property type="protein sequence ID" value="TDO03115.1"/>
    <property type="molecule type" value="Genomic_DNA"/>
</dbReference>
<keyword evidence="7 9" id="KW-0413">Isomerase</keyword>
<comment type="caution">
    <text evidence="11">The sequence shown here is derived from an EMBL/GenBank/DDBJ whole genome shotgun (WGS) entry which is preliminary data.</text>
</comment>
<dbReference type="SUPFAM" id="SSF53697">
    <property type="entry name" value="SIS domain"/>
    <property type="match status" value="1"/>
</dbReference>
<dbReference type="AlphaFoldDB" id="A0A4R6H6N3"/>
<dbReference type="Pfam" id="PF13580">
    <property type="entry name" value="SIS_2"/>
    <property type="match status" value="1"/>
</dbReference>
<comment type="catalytic activity">
    <reaction evidence="1 9">
        <text>2 D-sedoheptulose 7-phosphate = D-glycero-alpha-D-manno-heptose 7-phosphate + D-glycero-beta-D-manno-heptose 7-phosphate</text>
        <dbReference type="Rhea" id="RHEA:27489"/>
        <dbReference type="ChEBI" id="CHEBI:57483"/>
        <dbReference type="ChEBI" id="CHEBI:60203"/>
        <dbReference type="ChEBI" id="CHEBI:60204"/>
        <dbReference type="EC" id="5.3.1.28"/>
    </reaction>
</comment>
<dbReference type="InterPro" id="IPR035461">
    <property type="entry name" value="GmhA/DiaA"/>
</dbReference>
<feature type="binding site" evidence="9">
    <location>
        <position position="171"/>
    </location>
    <ligand>
        <name>substrate</name>
    </ligand>
</feature>
<dbReference type="PANTHER" id="PTHR30390:SF6">
    <property type="entry name" value="DNAA INITIATOR-ASSOCIATING PROTEIN DIAA"/>
    <property type="match status" value="1"/>
</dbReference>
<protein>
    <recommendedName>
        <fullName evidence="9">Phosphoheptose isomerase</fullName>
        <ecNumber evidence="9">5.3.1.28</ecNumber>
    </recommendedName>
    <alternativeName>
        <fullName evidence="9">Sedoheptulose 7-phosphate isomerase</fullName>
    </alternativeName>
</protein>
<reference evidence="11 12" key="1">
    <citation type="submission" date="2019-03" db="EMBL/GenBank/DDBJ databases">
        <title>Freshwater and sediment microbial communities from various areas in North America, analyzing microbe dynamics in response to fracking.</title>
        <authorList>
            <person name="Lamendella R."/>
        </authorList>
    </citation>
    <scope>NUCLEOTIDE SEQUENCE [LARGE SCALE GENOMIC DNA]</scope>
    <source>
        <strain evidence="11 12">114D</strain>
    </source>
</reference>
<keyword evidence="6 9" id="KW-0862">Zinc</keyword>
<evidence type="ECO:0000256" key="9">
    <source>
        <dbReference type="HAMAP-Rule" id="MF_00067"/>
    </source>
</evidence>
<evidence type="ECO:0000256" key="1">
    <source>
        <dbReference type="ARBA" id="ARBA00000348"/>
    </source>
</evidence>
<evidence type="ECO:0000256" key="6">
    <source>
        <dbReference type="ARBA" id="ARBA00022833"/>
    </source>
</evidence>
<dbReference type="InterPro" id="IPR004515">
    <property type="entry name" value="Phosphoheptose_Isoase"/>
</dbReference>
<sequence>MTEELSKRLQEAIEIKQAILSDTKLLEQINQTIDELVFSYRHKGKVLFCGNGGSAADAQHLAAELSGKFYLDRPPIQAEACHVNSSFLTAYSNDYDFEVAYARYIESVGRTGDVLIAISTSGSSANVVKAAQKAQELDMRIIALTGSGGGELANIAHICLKVPSTNTPRIQEAHILIGHLICEQVEQALFAKQ</sequence>
<comment type="cofactor">
    <cofactor evidence="9">
        <name>Zn(2+)</name>
        <dbReference type="ChEBI" id="CHEBI:29105"/>
    </cofactor>
    <text evidence="9">Binds 1 zinc ion per subunit.</text>
</comment>
<feature type="binding site" evidence="9">
    <location>
        <begin position="93"/>
        <end position="94"/>
    </location>
    <ligand>
        <name>substrate</name>
    </ligand>
</feature>
<evidence type="ECO:0000256" key="2">
    <source>
        <dbReference type="ARBA" id="ARBA00004496"/>
    </source>
</evidence>
<dbReference type="InterPro" id="IPR050099">
    <property type="entry name" value="SIS_GmhA/DiaA_subfam"/>
</dbReference>
<feature type="binding site" evidence="9">
    <location>
        <position position="64"/>
    </location>
    <ligand>
        <name>Zn(2+)</name>
        <dbReference type="ChEBI" id="CHEBI:29105"/>
    </ligand>
</feature>
<dbReference type="HAMAP" id="MF_00067">
    <property type="entry name" value="GmhA"/>
    <property type="match status" value="1"/>
</dbReference>
<dbReference type="OrthoDB" id="9781311at2"/>
<dbReference type="GO" id="GO:0005737">
    <property type="term" value="C:cytoplasm"/>
    <property type="evidence" value="ECO:0007669"/>
    <property type="project" value="UniProtKB-SubCell"/>
</dbReference>
<feature type="binding site" evidence="9">
    <location>
        <position position="64"/>
    </location>
    <ligand>
        <name>substrate</name>
    </ligand>
</feature>
<comment type="pathway">
    <text evidence="9">Carbohydrate biosynthesis; D-glycero-D-manno-heptose 7-phosphate biosynthesis; D-glycero-alpha-D-manno-heptose 7-phosphate and D-glycero-beta-D-manno-heptose 7-phosphate from sedoheptulose 7-phosphate: step 1/1.</text>
</comment>
<keyword evidence="8 9" id="KW-0119">Carbohydrate metabolism</keyword>
<dbReference type="GO" id="GO:2001061">
    <property type="term" value="P:D-glycero-D-manno-heptose 7-phosphate biosynthetic process"/>
    <property type="evidence" value="ECO:0007669"/>
    <property type="project" value="UniProtKB-UniPathway"/>
</dbReference>
<feature type="binding site" evidence="9">
    <location>
        <position position="171"/>
    </location>
    <ligand>
        <name>Zn(2+)</name>
        <dbReference type="ChEBI" id="CHEBI:29105"/>
    </ligand>
</feature>
<feature type="binding site" evidence="9">
    <location>
        <position position="124"/>
    </location>
    <ligand>
        <name>substrate</name>
    </ligand>
</feature>
<dbReference type="PROSITE" id="PS51464">
    <property type="entry name" value="SIS"/>
    <property type="match status" value="1"/>
</dbReference>
<proteinExistence type="inferred from homology"/>
<organism evidence="11 12">
    <name type="scientific">Sunxiuqinia elliptica</name>
    <dbReference type="NCBI Taxonomy" id="655355"/>
    <lineage>
        <taxon>Bacteria</taxon>
        <taxon>Pseudomonadati</taxon>
        <taxon>Bacteroidota</taxon>
        <taxon>Bacteroidia</taxon>
        <taxon>Marinilabiliales</taxon>
        <taxon>Prolixibacteraceae</taxon>
        <taxon>Sunxiuqinia</taxon>
    </lineage>
</organism>
<feature type="binding site" evidence="9">
    <location>
        <begin position="51"/>
        <end position="53"/>
    </location>
    <ligand>
        <name>substrate</name>
    </ligand>
</feature>
<dbReference type="GO" id="GO:0008968">
    <property type="term" value="F:D-sedoheptulose 7-phosphate isomerase activity"/>
    <property type="evidence" value="ECO:0007669"/>
    <property type="project" value="UniProtKB-UniRule"/>
</dbReference>